<reference evidence="2" key="1">
    <citation type="submission" date="2021-03" db="EMBL/GenBank/DDBJ databases">
        <authorList>
            <person name="Tagirdzhanova G."/>
        </authorList>
    </citation>
    <scope>NUCLEOTIDE SEQUENCE</scope>
</reference>
<evidence type="ECO:0000259" key="1">
    <source>
        <dbReference type="Pfam" id="PF24864"/>
    </source>
</evidence>
<dbReference type="PANTHER" id="PTHR38790">
    <property type="entry name" value="2EXR DOMAIN-CONTAINING PROTEIN-RELATED"/>
    <property type="match status" value="1"/>
</dbReference>
<dbReference type="Proteomes" id="UP000664203">
    <property type="component" value="Unassembled WGS sequence"/>
</dbReference>
<keyword evidence="3" id="KW-1185">Reference proteome</keyword>
<proteinExistence type="predicted"/>
<accession>A0A8H3PK87</accession>
<evidence type="ECO:0000313" key="2">
    <source>
        <dbReference type="EMBL" id="CAF9942440.1"/>
    </source>
</evidence>
<comment type="caution">
    <text evidence="2">The sequence shown here is derived from an EMBL/GenBank/DDBJ whole genome shotgun (WGS) entry which is preliminary data.</text>
</comment>
<protein>
    <recommendedName>
        <fullName evidence="1">DUF7730 domain-containing protein</fullName>
    </recommendedName>
</protein>
<dbReference type="EMBL" id="CAJPDR010000752">
    <property type="protein sequence ID" value="CAF9942440.1"/>
    <property type="molecule type" value="Genomic_DNA"/>
</dbReference>
<sequence length="251" mass="28725">MAALLTLPLEIRLQIYTTVLRTSATLRLNRQLQEASRSYYEGNYYVLRENLTLPDFQQTALLRASRQVYDEASPIFYQSNTFNFELGHKPDVNEDGLEAVAGLDTMRNISVRILPEWHKGRLWFNPQTGPAIDRVLQRCPSARSLTVHYPCPHEFHSSENPFGDLVPRILRRLDQITVVAFIKPRTMVKLGAEFGTGQEGDIQLLPEWPQISLGSQSRLRMRQTMEETKSEADGGLMGFCVGTWRSNARKR</sequence>
<gene>
    <name evidence="2" type="ORF">ALECFALPRED_009752</name>
</gene>
<dbReference type="Pfam" id="PF24864">
    <property type="entry name" value="DUF7730"/>
    <property type="match status" value="1"/>
</dbReference>
<name>A0A8H3PK87_9LECA</name>
<dbReference type="OrthoDB" id="62952at2759"/>
<evidence type="ECO:0000313" key="3">
    <source>
        <dbReference type="Proteomes" id="UP000664203"/>
    </source>
</evidence>
<dbReference type="AlphaFoldDB" id="A0A8H3PK87"/>
<feature type="domain" description="DUF7730" evidence="1">
    <location>
        <begin position="4"/>
        <end position="85"/>
    </location>
</feature>
<organism evidence="2 3">
    <name type="scientific">Alectoria fallacina</name>
    <dbReference type="NCBI Taxonomy" id="1903189"/>
    <lineage>
        <taxon>Eukaryota</taxon>
        <taxon>Fungi</taxon>
        <taxon>Dikarya</taxon>
        <taxon>Ascomycota</taxon>
        <taxon>Pezizomycotina</taxon>
        <taxon>Lecanoromycetes</taxon>
        <taxon>OSLEUM clade</taxon>
        <taxon>Lecanoromycetidae</taxon>
        <taxon>Lecanorales</taxon>
        <taxon>Lecanorineae</taxon>
        <taxon>Parmeliaceae</taxon>
        <taxon>Alectoria</taxon>
    </lineage>
</organism>
<dbReference type="InterPro" id="IPR056632">
    <property type="entry name" value="DUF7730"/>
</dbReference>